<protein>
    <submittedName>
        <fullName evidence="2">Uncharacterized protein</fullName>
    </submittedName>
</protein>
<evidence type="ECO:0000313" key="2">
    <source>
        <dbReference type="EMBL" id="ENH60308.1"/>
    </source>
</evidence>
<evidence type="ECO:0000313" key="3">
    <source>
        <dbReference type="Proteomes" id="UP000012243"/>
    </source>
</evidence>
<feature type="transmembrane region" description="Helical" evidence="1">
    <location>
        <begin position="6"/>
        <end position="25"/>
    </location>
</feature>
<dbReference type="PATRIC" id="fig|992035.3.peg.1431"/>
<organism evidence="2 3">
    <name type="scientific">Helicobacter pylori Hp A-11</name>
    <dbReference type="NCBI Taxonomy" id="992035"/>
    <lineage>
        <taxon>Bacteria</taxon>
        <taxon>Pseudomonadati</taxon>
        <taxon>Campylobacterota</taxon>
        <taxon>Epsilonproteobacteria</taxon>
        <taxon>Campylobacterales</taxon>
        <taxon>Helicobacteraceae</taxon>
        <taxon>Helicobacter</taxon>
    </lineage>
</organism>
<dbReference type="Proteomes" id="UP000012243">
    <property type="component" value="Unassembled WGS sequence"/>
</dbReference>
<keyword evidence="1" id="KW-0472">Membrane</keyword>
<proteinExistence type="predicted"/>
<dbReference type="EMBL" id="AOTW01000001">
    <property type="protein sequence ID" value="ENH60308.1"/>
    <property type="molecule type" value="Genomic_DNA"/>
</dbReference>
<dbReference type="AlphaFoldDB" id="N4TAQ4"/>
<sequence>MKTELVLNSVFMGNVRVFLAAFGFFKTRSFKNFNLLCQKFL</sequence>
<accession>N4TAQ4</accession>
<gene>
    <name evidence="2" type="ORF">HPHPA11_1470</name>
</gene>
<comment type="caution">
    <text evidence="2">The sequence shown here is derived from an EMBL/GenBank/DDBJ whole genome shotgun (WGS) entry which is preliminary data.</text>
</comment>
<keyword evidence="1" id="KW-0812">Transmembrane</keyword>
<reference evidence="2 3" key="1">
    <citation type="submission" date="2013-02" db="EMBL/GenBank/DDBJ databases">
        <title>Comparative Sequence Analysis of H. pylori Isolates.</title>
        <authorList>
            <person name="Blanchard T.G."/>
            <person name="Czinn S.J."/>
            <person name="McCracken C.M."/>
            <person name="Abolude K.A."/>
            <person name="Shefchek K.S."/>
            <person name="Maroo A.M."/>
            <person name="Santana-Cruz I.S."/>
            <person name="Tallon L.J."/>
            <person name="Ficke F.W.F."/>
        </authorList>
    </citation>
    <scope>NUCLEOTIDE SEQUENCE [LARGE SCALE GENOMIC DNA]</scope>
    <source>
        <strain evidence="2 3">Hp A-11</strain>
    </source>
</reference>
<keyword evidence="1" id="KW-1133">Transmembrane helix</keyword>
<name>N4TAQ4_HELPX</name>
<evidence type="ECO:0000256" key="1">
    <source>
        <dbReference type="SAM" id="Phobius"/>
    </source>
</evidence>